<evidence type="ECO:0000256" key="7">
    <source>
        <dbReference type="ARBA" id="ARBA00022827"/>
    </source>
</evidence>
<keyword evidence="15" id="KW-1185">Reference proteome</keyword>
<dbReference type="GO" id="GO:0046872">
    <property type="term" value="F:metal ion binding"/>
    <property type="evidence" value="ECO:0007669"/>
    <property type="project" value="UniProtKB-UniRule"/>
</dbReference>
<dbReference type="Pfam" id="PF02424">
    <property type="entry name" value="ApbE"/>
    <property type="match status" value="1"/>
</dbReference>
<dbReference type="OrthoDB" id="9778595at2"/>
<evidence type="ECO:0000256" key="6">
    <source>
        <dbReference type="ARBA" id="ARBA00022723"/>
    </source>
</evidence>
<evidence type="ECO:0000256" key="3">
    <source>
        <dbReference type="ARBA" id="ARBA00016337"/>
    </source>
</evidence>
<comment type="subcellular location">
    <subcellularLocation>
        <location evidence="13">Cell inner membrane</location>
        <topology evidence="13">Lipid-anchor</topology>
        <orientation evidence="13">Periplasmic side</orientation>
    </subcellularLocation>
</comment>
<dbReference type="InterPro" id="IPR024932">
    <property type="entry name" value="ApbE"/>
</dbReference>
<organism evidence="14 15">
    <name type="scientific">Thioalkalivibrio versutus</name>
    <dbReference type="NCBI Taxonomy" id="106634"/>
    <lineage>
        <taxon>Bacteria</taxon>
        <taxon>Pseudomonadati</taxon>
        <taxon>Pseudomonadota</taxon>
        <taxon>Gammaproteobacteria</taxon>
        <taxon>Chromatiales</taxon>
        <taxon>Ectothiorhodospiraceae</taxon>
        <taxon>Thioalkalivibrio</taxon>
    </lineage>
</organism>
<dbReference type="PANTHER" id="PTHR30040:SF2">
    <property type="entry name" value="FAD:PROTEIN FMN TRANSFERASE"/>
    <property type="match status" value="1"/>
</dbReference>
<comment type="function">
    <text evidence="13">Flavin transferase that catalyzes the transfer of the FMN moiety of FAD and its covalent binding to the hydroxyl group of a threonine residue in a target flavoprotein.</text>
</comment>
<evidence type="ECO:0000256" key="10">
    <source>
        <dbReference type="ARBA" id="ARBA00048540"/>
    </source>
</evidence>
<dbReference type="AlphaFoldDB" id="A0A0G3G9G3"/>
<reference evidence="14 15" key="1">
    <citation type="submission" date="2015-04" db="EMBL/GenBank/DDBJ databases">
        <title>Complete Sequence for the Genome of the Thioalkalivibrio versutus D301.</title>
        <authorList>
            <person name="Mu T."/>
            <person name="Zhou J."/>
            <person name="Xu X."/>
        </authorList>
    </citation>
    <scope>NUCLEOTIDE SEQUENCE [LARGE SCALE GENOMIC DNA]</scope>
    <source>
        <strain evidence="14 15">D301</strain>
    </source>
</reference>
<keyword evidence="13" id="KW-0997">Cell inner membrane</keyword>
<proteinExistence type="inferred from homology"/>
<evidence type="ECO:0000256" key="9">
    <source>
        <dbReference type="ARBA" id="ARBA00031306"/>
    </source>
</evidence>
<keyword evidence="13" id="KW-1003">Cell membrane</keyword>
<dbReference type="KEGG" id="tvr:TVD_12645"/>
<accession>A0A0G3G9G3</accession>
<evidence type="ECO:0000256" key="8">
    <source>
        <dbReference type="ARBA" id="ARBA00022842"/>
    </source>
</evidence>
<dbReference type="RefSeq" id="WP_047251742.1">
    <property type="nucleotide sequence ID" value="NZ_CP011367.1"/>
</dbReference>
<evidence type="ECO:0000256" key="1">
    <source>
        <dbReference type="ARBA" id="ARBA00008282"/>
    </source>
</evidence>
<dbReference type="PATRIC" id="fig|106634.4.peg.2577"/>
<comment type="catalytic activity">
    <reaction evidence="10 11 13">
        <text>L-threonyl-[protein] + FAD = FMN-L-threonyl-[protein] + AMP + H(+)</text>
        <dbReference type="Rhea" id="RHEA:36847"/>
        <dbReference type="Rhea" id="RHEA-COMP:11060"/>
        <dbReference type="Rhea" id="RHEA-COMP:11061"/>
        <dbReference type="ChEBI" id="CHEBI:15378"/>
        <dbReference type="ChEBI" id="CHEBI:30013"/>
        <dbReference type="ChEBI" id="CHEBI:57692"/>
        <dbReference type="ChEBI" id="CHEBI:74257"/>
        <dbReference type="ChEBI" id="CHEBI:456215"/>
        <dbReference type="EC" id="2.7.1.180"/>
    </reaction>
</comment>
<dbReference type="STRING" id="106634.TVD_12645"/>
<dbReference type="EMBL" id="CP011367">
    <property type="protein sequence ID" value="AKJ96152.1"/>
    <property type="molecule type" value="Genomic_DNA"/>
</dbReference>
<comment type="similarity">
    <text evidence="1 11 13">Belongs to the ApbE family.</text>
</comment>
<evidence type="ECO:0000256" key="4">
    <source>
        <dbReference type="ARBA" id="ARBA00022630"/>
    </source>
</evidence>
<dbReference type="Proteomes" id="UP000064201">
    <property type="component" value="Chromosome"/>
</dbReference>
<feature type="binding site" evidence="12">
    <location>
        <position position="286"/>
    </location>
    <ligand>
        <name>Mg(2+)</name>
        <dbReference type="ChEBI" id="CHEBI:18420"/>
    </ligand>
</feature>
<dbReference type="SUPFAM" id="SSF143631">
    <property type="entry name" value="ApbE-like"/>
    <property type="match status" value="1"/>
</dbReference>
<evidence type="ECO:0000313" key="15">
    <source>
        <dbReference type="Proteomes" id="UP000064201"/>
    </source>
</evidence>
<dbReference type="InterPro" id="IPR003374">
    <property type="entry name" value="ApbE-like_sf"/>
</dbReference>
<name>A0A0G3G9G3_9GAMM</name>
<evidence type="ECO:0000256" key="2">
    <source>
        <dbReference type="ARBA" id="ARBA00011955"/>
    </source>
</evidence>
<keyword evidence="6 11" id="KW-0479">Metal-binding</keyword>
<keyword evidence="8 11" id="KW-0460">Magnesium</keyword>
<comment type="cofactor">
    <cofactor evidence="12">
        <name>Mg(2+)</name>
        <dbReference type="ChEBI" id="CHEBI:18420"/>
    </cofactor>
    <cofactor evidence="12">
        <name>Mn(2+)</name>
        <dbReference type="ChEBI" id="CHEBI:29035"/>
    </cofactor>
    <text evidence="12">Magnesium. Can also use manganese.</text>
</comment>
<keyword evidence="5 11" id="KW-0808">Transferase</keyword>
<feature type="binding site" evidence="12">
    <location>
        <position position="176"/>
    </location>
    <ligand>
        <name>Mg(2+)</name>
        <dbReference type="ChEBI" id="CHEBI:18420"/>
    </ligand>
</feature>
<dbReference type="GO" id="GO:0005886">
    <property type="term" value="C:plasma membrane"/>
    <property type="evidence" value="ECO:0007669"/>
    <property type="project" value="UniProtKB-SubCell"/>
</dbReference>
<dbReference type="PANTHER" id="PTHR30040">
    <property type="entry name" value="THIAMINE BIOSYNTHESIS LIPOPROTEIN APBE"/>
    <property type="match status" value="1"/>
</dbReference>
<evidence type="ECO:0000313" key="14">
    <source>
        <dbReference type="EMBL" id="AKJ96152.1"/>
    </source>
</evidence>
<dbReference type="PIRSF" id="PIRSF006268">
    <property type="entry name" value="ApbE"/>
    <property type="match status" value="1"/>
</dbReference>
<dbReference type="Gene3D" id="3.10.520.10">
    <property type="entry name" value="ApbE-like domains"/>
    <property type="match status" value="1"/>
</dbReference>
<dbReference type="EC" id="2.7.1.180" evidence="2 11"/>
<evidence type="ECO:0000256" key="13">
    <source>
        <dbReference type="RuleBase" id="RU363002"/>
    </source>
</evidence>
<feature type="signal peptide" evidence="13">
    <location>
        <begin position="1"/>
        <end position="19"/>
    </location>
</feature>
<evidence type="ECO:0000256" key="5">
    <source>
        <dbReference type="ARBA" id="ARBA00022679"/>
    </source>
</evidence>
<keyword evidence="13" id="KW-0732">Signal</keyword>
<keyword evidence="4 11" id="KW-0285">Flavoprotein</keyword>
<dbReference type="PROSITE" id="PS51257">
    <property type="entry name" value="PROKAR_LIPOPROTEIN"/>
    <property type="match status" value="1"/>
</dbReference>
<keyword evidence="7 11" id="KW-0274">FAD</keyword>
<evidence type="ECO:0000256" key="12">
    <source>
        <dbReference type="PIRSR" id="PIRSR006268-2"/>
    </source>
</evidence>
<dbReference type="GO" id="GO:0016740">
    <property type="term" value="F:transferase activity"/>
    <property type="evidence" value="ECO:0007669"/>
    <property type="project" value="UniProtKB-UniRule"/>
</dbReference>
<keyword evidence="13" id="KW-0449">Lipoprotein</keyword>
<evidence type="ECO:0000256" key="11">
    <source>
        <dbReference type="PIRNR" id="PIRNR006268"/>
    </source>
</evidence>
<sequence length="345" mass="37414">MRSVLIRTLPLLLAAALLAACGREEPDTEQLGFYAFGTLVDLSLYPAGEYDVEAIGTAVQEELEILHTSWHAWEPGSLGRTNELLALQGEFSAPPSVLPLIEHGREMEALSDGLFNPALGKLVAAWGFHQDEPDGPPPDEATLADLLDDPPRMQDIERNGVRLRGTHPDLQLDFGGLAKGLAVERVLELLAERGVEAAIFNAGGDLMTLGRPSERPWRVGIRHPHGGVLGSIELDAGEALFTSGDYERGYEWEGERIHHVIDPRSGRPSQGIDSATVLHHDPALADAAATTLMIAGPDAWPEYARKMGIEQALVVLGDRIEATPALAERVQPGPDREQFVVRELP</sequence>
<gene>
    <name evidence="14" type="ORF">TVD_12645</name>
</gene>
<feature type="chain" id="PRO_5005961601" description="FAD:protein FMN transferase" evidence="13">
    <location>
        <begin position="20"/>
        <end position="345"/>
    </location>
</feature>
<keyword evidence="13" id="KW-0472">Membrane</keyword>
<feature type="binding site" evidence="12">
    <location>
        <position position="290"/>
    </location>
    <ligand>
        <name>Mg(2+)</name>
        <dbReference type="ChEBI" id="CHEBI:18420"/>
    </ligand>
</feature>
<protein>
    <recommendedName>
        <fullName evidence="3 11">FAD:protein FMN transferase</fullName>
        <ecNumber evidence="2 11">2.7.1.180</ecNumber>
    </recommendedName>
    <alternativeName>
        <fullName evidence="9 11">Flavin transferase</fullName>
    </alternativeName>
</protein>